<dbReference type="RefSeq" id="WP_260591990.1">
    <property type="nucleotide sequence ID" value="NZ_CP104003.1"/>
</dbReference>
<evidence type="ECO:0000256" key="1">
    <source>
        <dbReference type="SAM" id="MobiDB-lite"/>
    </source>
</evidence>
<feature type="transmembrane region" description="Helical" evidence="2">
    <location>
        <begin position="77"/>
        <end position="98"/>
    </location>
</feature>
<dbReference type="EMBL" id="CP104003">
    <property type="protein sequence ID" value="UWM52995.1"/>
    <property type="molecule type" value="Genomic_DNA"/>
</dbReference>
<evidence type="ECO:0000313" key="4">
    <source>
        <dbReference type="Proteomes" id="UP001057580"/>
    </source>
</evidence>
<proteinExistence type="predicted"/>
<feature type="region of interest" description="Disordered" evidence="1">
    <location>
        <begin position="186"/>
        <end position="225"/>
    </location>
</feature>
<dbReference type="KEGG" id="ssai:N0B31_12635"/>
<sequence>MRRTVERVEPDAEPDPIPADFFEDDDVRATASLEAGWVALSDTELLRYHPDGEPPLARVPLPNVAALELQRTGGGRLLAFVPRLVTFGMGALVAGLVLRGFSLPTSAAEGAGTEGLGSLLGVLSAALSTLASGLLLGGVGLVFLAVCLVGVALSRRETELAVERAGGASVTCPVGERAGKRALRALEPGLAGGAPREGDEAASDEGSLARTQSSAETPVERSSSR</sequence>
<keyword evidence="2" id="KW-1133">Transmembrane helix</keyword>
<feature type="transmembrane region" description="Helical" evidence="2">
    <location>
        <begin position="118"/>
        <end position="151"/>
    </location>
</feature>
<keyword evidence="2" id="KW-0812">Transmembrane</keyword>
<evidence type="ECO:0000256" key="2">
    <source>
        <dbReference type="SAM" id="Phobius"/>
    </source>
</evidence>
<organism evidence="3 4">
    <name type="scientific">Salinirubellus salinus</name>
    <dbReference type="NCBI Taxonomy" id="1364945"/>
    <lineage>
        <taxon>Archaea</taxon>
        <taxon>Methanobacteriati</taxon>
        <taxon>Methanobacteriota</taxon>
        <taxon>Stenosarchaea group</taxon>
        <taxon>Halobacteria</taxon>
        <taxon>Halobacteriales</taxon>
        <taxon>Natronomonadaceae</taxon>
        <taxon>Salinirubellus</taxon>
    </lineage>
</organism>
<protein>
    <submittedName>
        <fullName evidence="3">Uncharacterized protein</fullName>
    </submittedName>
</protein>
<gene>
    <name evidence="3" type="ORF">N0B31_12635</name>
</gene>
<name>A0A9E7U393_9EURY</name>
<evidence type="ECO:0000313" key="3">
    <source>
        <dbReference type="EMBL" id="UWM52995.1"/>
    </source>
</evidence>
<accession>A0A9E7U393</accession>
<keyword evidence="2" id="KW-0472">Membrane</keyword>
<dbReference type="AlphaFoldDB" id="A0A9E7U393"/>
<dbReference type="Proteomes" id="UP001057580">
    <property type="component" value="Chromosome"/>
</dbReference>
<dbReference type="GeneID" id="74943283"/>
<reference evidence="3" key="1">
    <citation type="submission" date="2022-09" db="EMBL/GenBank/DDBJ databases">
        <title>Diverse halophilic archaea isolated from saline environments.</title>
        <authorList>
            <person name="Cui H.-L."/>
        </authorList>
    </citation>
    <scope>NUCLEOTIDE SEQUENCE</scope>
    <source>
        <strain evidence="3">ZS-35-S2</strain>
    </source>
</reference>
<keyword evidence="4" id="KW-1185">Reference proteome</keyword>